<dbReference type="OrthoDB" id="5303793at2759"/>
<evidence type="ECO:0000313" key="3">
    <source>
        <dbReference type="Proteomes" id="UP000800200"/>
    </source>
</evidence>
<keyword evidence="3" id="KW-1185">Reference proteome</keyword>
<reference evidence="2" key="1">
    <citation type="journal article" date="2020" name="Stud. Mycol.">
        <title>101 Dothideomycetes genomes: a test case for predicting lifestyles and emergence of pathogens.</title>
        <authorList>
            <person name="Haridas S."/>
            <person name="Albert R."/>
            <person name="Binder M."/>
            <person name="Bloem J."/>
            <person name="Labutti K."/>
            <person name="Salamov A."/>
            <person name="Andreopoulos B."/>
            <person name="Baker S."/>
            <person name="Barry K."/>
            <person name="Bills G."/>
            <person name="Bluhm B."/>
            <person name="Cannon C."/>
            <person name="Castanera R."/>
            <person name="Culley D."/>
            <person name="Daum C."/>
            <person name="Ezra D."/>
            <person name="Gonzalez J."/>
            <person name="Henrissat B."/>
            <person name="Kuo A."/>
            <person name="Liang C."/>
            <person name="Lipzen A."/>
            <person name="Lutzoni F."/>
            <person name="Magnuson J."/>
            <person name="Mondo S."/>
            <person name="Nolan M."/>
            <person name="Ohm R."/>
            <person name="Pangilinan J."/>
            <person name="Park H.-J."/>
            <person name="Ramirez L."/>
            <person name="Alfaro M."/>
            <person name="Sun H."/>
            <person name="Tritt A."/>
            <person name="Yoshinaga Y."/>
            <person name="Zwiers L.-H."/>
            <person name="Turgeon B."/>
            <person name="Goodwin S."/>
            <person name="Spatafora J."/>
            <person name="Crous P."/>
            <person name="Grigoriev I."/>
        </authorList>
    </citation>
    <scope>NUCLEOTIDE SEQUENCE</scope>
    <source>
        <strain evidence="2">CBS 207.26</strain>
    </source>
</reference>
<organism evidence="2 3">
    <name type="scientific">Zopfia rhizophila CBS 207.26</name>
    <dbReference type="NCBI Taxonomy" id="1314779"/>
    <lineage>
        <taxon>Eukaryota</taxon>
        <taxon>Fungi</taxon>
        <taxon>Dikarya</taxon>
        <taxon>Ascomycota</taxon>
        <taxon>Pezizomycotina</taxon>
        <taxon>Dothideomycetes</taxon>
        <taxon>Dothideomycetes incertae sedis</taxon>
        <taxon>Zopfiaceae</taxon>
        <taxon>Zopfia</taxon>
    </lineage>
</organism>
<evidence type="ECO:0000259" key="1">
    <source>
        <dbReference type="Pfam" id="PF12770"/>
    </source>
</evidence>
<feature type="domain" description="CHAT" evidence="1">
    <location>
        <begin position="30"/>
        <end position="163"/>
    </location>
</feature>
<dbReference type="EMBL" id="ML994629">
    <property type="protein sequence ID" value="KAF2186518.1"/>
    <property type="molecule type" value="Genomic_DNA"/>
</dbReference>
<gene>
    <name evidence="2" type="ORF">K469DRAFT_686913</name>
</gene>
<evidence type="ECO:0000313" key="2">
    <source>
        <dbReference type="EMBL" id="KAF2186518.1"/>
    </source>
</evidence>
<proteinExistence type="predicted"/>
<protein>
    <recommendedName>
        <fullName evidence="1">CHAT domain-containing protein</fullName>
    </recommendedName>
</protein>
<accession>A0A6A6E7Q3</accession>
<sequence length="224" mass="25203">MNIEIIRPGTLASPEQYFQHTERSKGPNCYSIVHFDLHSKVGPRRRGSEIKNAVVYFAHSRADGTKAESTLKLARILLRHGVPLVVLNACESARANYGDDANIAKVLEKEGIKGVLAMSFKVSSTAASTFLSVLYDKFLMRGSSFLTAAARARSILRSAATRHARFSLELPLHDWFVLIVYSFQEDIFVSRKQSNTLDSIPSRADAYYDSQDLMSFKDICWMRF</sequence>
<dbReference type="Proteomes" id="UP000800200">
    <property type="component" value="Unassembled WGS sequence"/>
</dbReference>
<dbReference type="InterPro" id="IPR024983">
    <property type="entry name" value="CHAT_dom"/>
</dbReference>
<dbReference type="AlphaFoldDB" id="A0A6A6E7Q3"/>
<dbReference type="Pfam" id="PF12770">
    <property type="entry name" value="CHAT"/>
    <property type="match status" value="1"/>
</dbReference>
<name>A0A6A6E7Q3_9PEZI</name>